<dbReference type="AlphaFoldDB" id="A0A402D349"/>
<proteinExistence type="predicted"/>
<sequence>MGAVAHAAFGAECAAYPPSPSGKILVTHPNIVWRVVPKGEAHITKVTLSLNDKEVSAQFDAAKSAVTAQPDSDLTPGSYTVKCTLYFSDDCTIDQEWSFVVAEGAVASMPAATSDQKDALAVVNDIRQFISLPAFALNASLCGAAMDHTKYLDTHKEFGHTETPTLAGFTGKTPGERASAHGYPYVNYENVSSGIVSFADSILDLFDAPYHRAPFLQPGPGDFGAATISDKTTLEFGVAGKKGTVFYPFDGETGVPIQWSAPESPDPLRLWGATKPVGYIITMFYFSPDGEKISVTSASLQTASGVPVPCYVNTPANDNALSNGLFVIPQHPLKPQTTYVVTVKAATVSGADLSQKWKFTTRSGSDLELARGTLRPKGELATSK</sequence>
<dbReference type="PANTHER" id="PTHR31157:SF1">
    <property type="entry name" value="SCP DOMAIN-CONTAINING PROTEIN"/>
    <property type="match status" value="1"/>
</dbReference>
<accession>A0A402D349</accession>
<dbReference type="SUPFAM" id="SSF55797">
    <property type="entry name" value="PR-1-like"/>
    <property type="match status" value="1"/>
</dbReference>
<dbReference type="PANTHER" id="PTHR31157">
    <property type="entry name" value="SCP DOMAIN-CONTAINING PROTEIN"/>
    <property type="match status" value="1"/>
</dbReference>
<dbReference type="Gene3D" id="3.40.33.10">
    <property type="entry name" value="CAP"/>
    <property type="match status" value="1"/>
</dbReference>
<feature type="domain" description="SCP" evidence="1">
    <location>
        <begin position="120"/>
        <end position="219"/>
    </location>
</feature>
<dbReference type="KEGG" id="ccot:CCAX7_003870"/>
<dbReference type="InterPro" id="IPR035940">
    <property type="entry name" value="CAP_sf"/>
</dbReference>
<reference evidence="2 3" key="1">
    <citation type="journal article" date="2019" name="Int. J. Syst. Evol. Microbiol.">
        <title>Capsulimonas corticalis gen. nov., sp. nov., an aerobic capsulated bacterium, of a novel bacterial order, Capsulimonadales ord. nov., of the class Armatimonadia of the phylum Armatimonadetes.</title>
        <authorList>
            <person name="Li J."/>
            <person name="Kudo C."/>
            <person name="Tonouchi A."/>
        </authorList>
    </citation>
    <scope>NUCLEOTIDE SEQUENCE [LARGE SCALE GENOMIC DNA]</scope>
    <source>
        <strain evidence="2 3">AX-7</strain>
    </source>
</reference>
<evidence type="ECO:0000259" key="1">
    <source>
        <dbReference type="Pfam" id="PF00188"/>
    </source>
</evidence>
<gene>
    <name evidence="2" type="ORF">CCAX7_003870</name>
</gene>
<name>A0A402D349_9BACT</name>
<dbReference type="Pfam" id="PF00188">
    <property type="entry name" value="CAP"/>
    <property type="match status" value="1"/>
</dbReference>
<evidence type="ECO:0000313" key="2">
    <source>
        <dbReference type="EMBL" id="BDI28336.1"/>
    </source>
</evidence>
<dbReference type="Proteomes" id="UP000287394">
    <property type="component" value="Chromosome"/>
</dbReference>
<dbReference type="CDD" id="cd05379">
    <property type="entry name" value="CAP_bacterial"/>
    <property type="match status" value="1"/>
</dbReference>
<keyword evidence="3" id="KW-1185">Reference proteome</keyword>
<organism evidence="2 3">
    <name type="scientific">Capsulimonas corticalis</name>
    <dbReference type="NCBI Taxonomy" id="2219043"/>
    <lineage>
        <taxon>Bacteria</taxon>
        <taxon>Bacillati</taxon>
        <taxon>Armatimonadota</taxon>
        <taxon>Armatimonadia</taxon>
        <taxon>Capsulimonadales</taxon>
        <taxon>Capsulimonadaceae</taxon>
        <taxon>Capsulimonas</taxon>
    </lineage>
</organism>
<protein>
    <recommendedName>
        <fullName evidence="1">SCP domain-containing protein</fullName>
    </recommendedName>
</protein>
<dbReference type="EMBL" id="AP025739">
    <property type="protein sequence ID" value="BDI28336.1"/>
    <property type="molecule type" value="Genomic_DNA"/>
</dbReference>
<dbReference type="InterPro" id="IPR014044">
    <property type="entry name" value="CAP_dom"/>
</dbReference>
<evidence type="ECO:0000313" key="3">
    <source>
        <dbReference type="Proteomes" id="UP000287394"/>
    </source>
</evidence>